<accession>A0ABX0VZE9</accession>
<feature type="transmembrane region" description="Helical" evidence="4">
    <location>
        <begin position="309"/>
        <end position="329"/>
    </location>
</feature>
<proteinExistence type="predicted"/>
<feature type="transmembrane region" description="Helical" evidence="4">
    <location>
        <begin position="249"/>
        <end position="267"/>
    </location>
</feature>
<keyword evidence="3 4" id="KW-0472">Membrane</keyword>
<evidence type="ECO:0000259" key="5">
    <source>
        <dbReference type="PROSITE" id="PS50850"/>
    </source>
</evidence>
<dbReference type="SUPFAM" id="SSF103473">
    <property type="entry name" value="MFS general substrate transporter"/>
    <property type="match status" value="1"/>
</dbReference>
<dbReference type="PANTHER" id="PTHR23526">
    <property type="entry name" value="INTEGRAL MEMBRANE TRANSPORT PROTEIN-RELATED"/>
    <property type="match status" value="1"/>
</dbReference>
<evidence type="ECO:0000313" key="6">
    <source>
        <dbReference type="EMBL" id="NIY72294.1"/>
    </source>
</evidence>
<dbReference type="PANTHER" id="PTHR23526:SF2">
    <property type="entry name" value="MAJOR FACILITATOR SUPERFAMILY (MFS) PROFILE DOMAIN-CONTAINING PROTEIN"/>
    <property type="match status" value="1"/>
</dbReference>
<dbReference type="RefSeq" id="WP_167637675.1">
    <property type="nucleotide sequence ID" value="NZ_JAATOP010000004.1"/>
</dbReference>
<feature type="transmembrane region" description="Helical" evidence="4">
    <location>
        <begin position="401"/>
        <end position="420"/>
    </location>
</feature>
<feature type="transmembrane region" description="Helical" evidence="4">
    <location>
        <begin position="335"/>
        <end position="352"/>
    </location>
</feature>
<dbReference type="PROSITE" id="PS50850">
    <property type="entry name" value="MFS"/>
    <property type="match status" value="1"/>
</dbReference>
<comment type="caution">
    <text evidence="6">The sequence shown here is derived from an EMBL/GenBank/DDBJ whole genome shotgun (WGS) entry which is preliminary data.</text>
</comment>
<dbReference type="InterPro" id="IPR036259">
    <property type="entry name" value="MFS_trans_sf"/>
</dbReference>
<feature type="transmembrane region" description="Helical" evidence="4">
    <location>
        <begin position="279"/>
        <end position="297"/>
    </location>
</feature>
<sequence>MSDTAAEELFEKVVNDPDKDGGLKSDARDAEPRNFFHHVIALSSSKVADGLIDPKLVLSWLLTNLGAGAFLVGLLVPVREAGSLLPQIFTAGAIQGMPRRKWAWAAGSAGQGIAAAGIVLSAVFLEGQAAGIAIVALLALLAISRSVCSVSFKDILGKTVGKSRRGTVTGGAASVASVAVIVFAGLLLSGLIDRFNLVIGAITLAALGWFLAAVTMASLKEFSDEGKAGNGMPKPWATMKQNPQLARFILVRSLLVGTALAPPYLVMLASSGQQETAELGGLVLASAIASFISSYVWGRLSDKSSRRVMIYAGLAAAIALGLAIFTSYAGLASTVWAMPLVLFGLMVAYHGVRQARSTHLVDMAGPDQRAEFTAVSNTLVGVFLLIAGAAAAALANFGAGLVIGVFLVMSVAGAVLALGLDEVQE</sequence>
<keyword evidence="1 4" id="KW-0812">Transmembrane</keyword>
<keyword evidence="2 4" id="KW-1133">Transmembrane helix</keyword>
<dbReference type="InterPro" id="IPR020846">
    <property type="entry name" value="MFS_dom"/>
</dbReference>
<gene>
    <name evidence="6" type="ORF">HCZ30_07575</name>
</gene>
<protein>
    <submittedName>
        <fullName evidence="6">MFS transporter</fullName>
    </submittedName>
</protein>
<dbReference type="InterPro" id="IPR052528">
    <property type="entry name" value="Sugar_transport-like"/>
</dbReference>
<feature type="domain" description="Major facilitator superfamily (MFS) profile" evidence="5">
    <location>
        <begin position="201"/>
        <end position="425"/>
    </location>
</feature>
<feature type="transmembrane region" description="Helical" evidence="4">
    <location>
        <begin position="130"/>
        <end position="148"/>
    </location>
</feature>
<reference evidence="6 7" key="1">
    <citation type="submission" date="2020-03" db="EMBL/GenBank/DDBJ databases">
        <title>Bacterial isolates of synthetic phycosphere.</title>
        <authorList>
            <person name="Fu H."/>
            <person name="Moran M.A."/>
        </authorList>
    </citation>
    <scope>NUCLEOTIDE SEQUENCE [LARGE SCALE GENOMIC DNA]</scope>
    <source>
        <strain evidence="6 7">HF1</strain>
    </source>
</reference>
<dbReference type="EMBL" id="JAATOP010000004">
    <property type="protein sequence ID" value="NIY72294.1"/>
    <property type="molecule type" value="Genomic_DNA"/>
</dbReference>
<evidence type="ECO:0000256" key="1">
    <source>
        <dbReference type="ARBA" id="ARBA00022692"/>
    </source>
</evidence>
<keyword evidence="7" id="KW-1185">Reference proteome</keyword>
<dbReference type="Pfam" id="PF07690">
    <property type="entry name" value="MFS_1"/>
    <property type="match status" value="1"/>
</dbReference>
<feature type="transmembrane region" description="Helical" evidence="4">
    <location>
        <begin position="57"/>
        <end position="78"/>
    </location>
</feature>
<feature type="transmembrane region" description="Helical" evidence="4">
    <location>
        <begin position="198"/>
        <end position="219"/>
    </location>
</feature>
<organism evidence="6 7">
    <name type="scientific">Marivivens donghaensis</name>
    <dbReference type="NCBI Taxonomy" id="1699413"/>
    <lineage>
        <taxon>Bacteria</taxon>
        <taxon>Pseudomonadati</taxon>
        <taxon>Pseudomonadota</taxon>
        <taxon>Alphaproteobacteria</taxon>
        <taxon>Rhodobacterales</taxon>
        <taxon>Paracoccaceae</taxon>
        <taxon>Marivivens group</taxon>
        <taxon>Marivivens</taxon>
    </lineage>
</organism>
<dbReference type="Proteomes" id="UP000709466">
    <property type="component" value="Unassembled WGS sequence"/>
</dbReference>
<evidence type="ECO:0000256" key="4">
    <source>
        <dbReference type="SAM" id="Phobius"/>
    </source>
</evidence>
<evidence type="ECO:0000256" key="3">
    <source>
        <dbReference type="ARBA" id="ARBA00023136"/>
    </source>
</evidence>
<feature type="transmembrane region" description="Helical" evidence="4">
    <location>
        <begin position="372"/>
        <end position="395"/>
    </location>
</feature>
<dbReference type="Gene3D" id="1.20.1250.20">
    <property type="entry name" value="MFS general substrate transporter like domains"/>
    <property type="match status" value="1"/>
</dbReference>
<feature type="transmembrane region" description="Helical" evidence="4">
    <location>
        <begin position="168"/>
        <end position="192"/>
    </location>
</feature>
<dbReference type="InterPro" id="IPR011701">
    <property type="entry name" value="MFS"/>
</dbReference>
<evidence type="ECO:0000313" key="7">
    <source>
        <dbReference type="Proteomes" id="UP000709466"/>
    </source>
</evidence>
<name>A0ABX0VZE9_9RHOB</name>
<evidence type="ECO:0000256" key="2">
    <source>
        <dbReference type="ARBA" id="ARBA00022989"/>
    </source>
</evidence>
<feature type="transmembrane region" description="Helical" evidence="4">
    <location>
        <begin position="102"/>
        <end position="124"/>
    </location>
</feature>